<evidence type="ECO:0000313" key="3">
    <source>
        <dbReference type="Proteomes" id="UP001440984"/>
    </source>
</evidence>
<gene>
    <name evidence="2" type="ORF">ABJI51_24800</name>
</gene>
<proteinExistence type="predicted"/>
<dbReference type="Pfam" id="PF10901">
    <property type="entry name" value="DUF2690"/>
    <property type="match status" value="1"/>
</dbReference>
<sequence>MHRSLLARAFGILALLVTTLSLGTATTGVASASTTASCSHAGCRGLDPQASGCSSGAYTLDSFTAHWGSYVELRFSPDCGAYWTRITPARNNRDYTAWTQASSDSSYYETRVSGNCWYNGTGVPCDAVWTPMTTNALVRSCHSSDAYECTDWHVTSMG</sequence>
<name>A0ABV0LJ39_9PSEU</name>
<protein>
    <submittedName>
        <fullName evidence="2">DUF2690 domain-containing protein</fullName>
    </submittedName>
</protein>
<keyword evidence="3" id="KW-1185">Reference proteome</keyword>
<reference evidence="2 3" key="1">
    <citation type="submission" date="2024-05" db="EMBL/GenBank/DDBJ databases">
        <authorList>
            <person name="Zhao H."/>
            <person name="Xu Y."/>
            <person name="Lin S."/>
            <person name="Spain J.C."/>
            <person name="Zhou N.-Y."/>
        </authorList>
    </citation>
    <scope>NUCLEOTIDE SEQUENCE [LARGE SCALE GENOMIC DNA]</scope>
    <source>
        <strain evidence="2 3">NEAU-NG30</strain>
    </source>
</reference>
<dbReference type="RefSeq" id="WP_348953798.1">
    <property type="nucleotide sequence ID" value="NZ_JBDZYD010000009.1"/>
</dbReference>
<dbReference type="Proteomes" id="UP001440984">
    <property type="component" value="Unassembled WGS sequence"/>
</dbReference>
<feature type="signal peptide" evidence="1">
    <location>
        <begin position="1"/>
        <end position="32"/>
    </location>
</feature>
<feature type="chain" id="PRO_5046749439" evidence="1">
    <location>
        <begin position="33"/>
        <end position="158"/>
    </location>
</feature>
<evidence type="ECO:0000313" key="2">
    <source>
        <dbReference type="EMBL" id="MEQ0562316.1"/>
    </source>
</evidence>
<keyword evidence="1" id="KW-0732">Signal</keyword>
<dbReference type="InterPro" id="IPR021224">
    <property type="entry name" value="DUF2690"/>
</dbReference>
<comment type="caution">
    <text evidence="2">The sequence shown here is derived from an EMBL/GenBank/DDBJ whole genome shotgun (WGS) entry which is preliminary data.</text>
</comment>
<organism evidence="2 3">
    <name type="scientific">Amycolatopsis melonis</name>
    <dbReference type="NCBI Taxonomy" id="3156488"/>
    <lineage>
        <taxon>Bacteria</taxon>
        <taxon>Bacillati</taxon>
        <taxon>Actinomycetota</taxon>
        <taxon>Actinomycetes</taxon>
        <taxon>Pseudonocardiales</taxon>
        <taxon>Pseudonocardiaceae</taxon>
        <taxon>Amycolatopsis</taxon>
    </lineage>
</organism>
<dbReference type="EMBL" id="JBDZYD010000009">
    <property type="protein sequence ID" value="MEQ0562316.1"/>
    <property type="molecule type" value="Genomic_DNA"/>
</dbReference>
<accession>A0ABV0LJ39</accession>
<evidence type="ECO:0000256" key="1">
    <source>
        <dbReference type="SAM" id="SignalP"/>
    </source>
</evidence>